<dbReference type="GO" id="GO:0004497">
    <property type="term" value="F:monooxygenase activity"/>
    <property type="evidence" value="ECO:0007669"/>
    <property type="project" value="UniProtKB-KW"/>
</dbReference>
<proteinExistence type="inferred from homology"/>
<comment type="cofactor">
    <cofactor evidence="1 5">
        <name>heme</name>
        <dbReference type="ChEBI" id="CHEBI:30413"/>
    </cofactor>
</comment>
<dbReference type="SUPFAM" id="SSF48264">
    <property type="entry name" value="Cytochrome P450"/>
    <property type="match status" value="1"/>
</dbReference>
<dbReference type="PROSITE" id="PS00086">
    <property type="entry name" value="CYTOCHROME_P450"/>
    <property type="match status" value="1"/>
</dbReference>
<keyword evidence="6" id="KW-0503">Monooxygenase</keyword>
<dbReference type="PRINTS" id="PR00385">
    <property type="entry name" value="P450"/>
</dbReference>
<keyword evidence="3 6" id="KW-0560">Oxidoreductase</keyword>
<keyword evidence="4 5" id="KW-0408">Iron</keyword>
<dbReference type="GO" id="GO:0016705">
    <property type="term" value="F:oxidoreductase activity, acting on paired donors, with incorporation or reduction of molecular oxygen"/>
    <property type="evidence" value="ECO:0007669"/>
    <property type="project" value="InterPro"/>
</dbReference>
<comment type="caution">
    <text evidence="7">The sequence shown here is derived from an EMBL/GenBank/DDBJ whole genome shotgun (WGS) entry which is preliminary data.</text>
</comment>
<evidence type="ECO:0000313" key="7">
    <source>
        <dbReference type="EMBL" id="KAJ9646931.1"/>
    </source>
</evidence>
<dbReference type="InterPro" id="IPR050121">
    <property type="entry name" value="Cytochrome_P450_monoxygenase"/>
</dbReference>
<evidence type="ECO:0000313" key="8">
    <source>
        <dbReference type="Proteomes" id="UP001172681"/>
    </source>
</evidence>
<reference evidence="7" key="1">
    <citation type="submission" date="2022-10" db="EMBL/GenBank/DDBJ databases">
        <title>Culturing micro-colonial fungi from biological soil crusts in the Mojave desert and describing Neophaeococcomyces mojavensis, and introducing the new genera and species Taxawa tesnikishii.</title>
        <authorList>
            <person name="Kurbessoian T."/>
            <person name="Stajich J.E."/>
        </authorList>
    </citation>
    <scope>NUCLEOTIDE SEQUENCE</scope>
    <source>
        <strain evidence="7">TK_35</strain>
    </source>
</reference>
<accession>A0AA38YF14</accession>
<evidence type="ECO:0000256" key="3">
    <source>
        <dbReference type="ARBA" id="ARBA00023002"/>
    </source>
</evidence>
<dbReference type="Pfam" id="PF00067">
    <property type="entry name" value="p450"/>
    <property type="match status" value="2"/>
</dbReference>
<dbReference type="Proteomes" id="UP001172681">
    <property type="component" value="Unassembled WGS sequence"/>
</dbReference>
<evidence type="ECO:0000256" key="4">
    <source>
        <dbReference type="ARBA" id="ARBA00023004"/>
    </source>
</evidence>
<dbReference type="InterPro" id="IPR002401">
    <property type="entry name" value="Cyt_P450_E_grp-I"/>
</dbReference>
<dbReference type="InterPro" id="IPR017972">
    <property type="entry name" value="Cyt_P450_CS"/>
</dbReference>
<dbReference type="AlphaFoldDB" id="A0AA38YF14"/>
<evidence type="ECO:0000256" key="6">
    <source>
        <dbReference type="RuleBase" id="RU000461"/>
    </source>
</evidence>
<dbReference type="InterPro" id="IPR001128">
    <property type="entry name" value="Cyt_P450"/>
</dbReference>
<keyword evidence="8" id="KW-1185">Reference proteome</keyword>
<evidence type="ECO:0000256" key="1">
    <source>
        <dbReference type="ARBA" id="ARBA00001971"/>
    </source>
</evidence>
<sequence>MSNMGVYAEFHSLASKLQAKFSKSGLAQMEVFTQRQIDHHLQSSSKETIPDAERTDFVSKLLEMHKAQPDKISLENVFMACLTNVGAGSDTTSISLSAILYYLIKSPDKYKKAGFLPIENLCNQKANRPKLRDEIDESYSSGEASRPMTYQQSQRLPYLQACIKEGLRLHPATGLPLARVVPKGGARICGRFFPEGTTVGVNAWVMNRNPTVFGPDADDFRPERWLESSERASEMDRHLMSFGLGSRTCIGKNISLMEIGIALPEIVSRFDFELLKPLEELKTENVWFVKQKNFACWVSLRQK</sequence>
<keyword evidence="2 5" id="KW-0479">Metal-binding</keyword>
<feature type="binding site" description="axial binding residue" evidence="5">
    <location>
        <position position="249"/>
    </location>
    <ligand>
        <name>heme</name>
        <dbReference type="ChEBI" id="CHEBI:30413"/>
    </ligand>
    <ligandPart>
        <name>Fe</name>
        <dbReference type="ChEBI" id="CHEBI:18248"/>
    </ligandPart>
</feature>
<evidence type="ECO:0000256" key="2">
    <source>
        <dbReference type="ARBA" id="ARBA00022723"/>
    </source>
</evidence>
<dbReference type="EMBL" id="JAPDRN010000002">
    <property type="protein sequence ID" value="KAJ9646931.1"/>
    <property type="molecule type" value="Genomic_DNA"/>
</dbReference>
<evidence type="ECO:0008006" key="9">
    <source>
        <dbReference type="Google" id="ProtNLM"/>
    </source>
</evidence>
<dbReference type="GO" id="GO:0020037">
    <property type="term" value="F:heme binding"/>
    <property type="evidence" value="ECO:0007669"/>
    <property type="project" value="InterPro"/>
</dbReference>
<organism evidence="7 8">
    <name type="scientific">Knufia peltigerae</name>
    <dbReference type="NCBI Taxonomy" id="1002370"/>
    <lineage>
        <taxon>Eukaryota</taxon>
        <taxon>Fungi</taxon>
        <taxon>Dikarya</taxon>
        <taxon>Ascomycota</taxon>
        <taxon>Pezizomycotina</taxon>
        <taxon>Eurotiomycetes</taxon>
        <taxon>Chaetothyriomycetidae</taxon>
        <taxon>Chaetothyriales</taxon>
        <taxon>Trichomeriaceae</taxon>
        <taxon>Knufia</taxon>
    </lineage>
</organism>
<dbReference type="Gene3D" id="1.10.630.10">
    <property type="entry name" value="Cytochrome P450"/>
    <property type="match status" value="1"/>
</dbReference>
<dbReference type="InterPro" id="IPR036396">
    <property type="entry name" value="Cyt_P450_sf"/>
</dbReference>
<dbReference type="PANTHER" id="PTHR24305">
    <property type="entry name" value="CYTOCHROME P450"/>
    <property type="match status" value="1"/>
</dbReference>
<gene>
    <name evidence="7" type="ORF">H2204_000623</name>
</gene>
<keyword evidence="5 6" id="KW-0349">Heme</keyword>
<comment type="similarity">
    <text evidence="6">Belongs to the cytochrome P450 family.</text>
</comment>
<dbReference type="GO" id="GO:0005506">
    <property type="term" value="F:iron ion binding"/>
    <property type="evidence" value="ECO:0007669"/>
    <property type="project" value="InterPro"/>
</dbReference>
<evidence type="ECO:0000256" key="5">
    <source>
        <dbReference type="PIRSR" id="PIRSR602401-1"/>
    </source>
</evidence>
<protein>
    <recommendedName>
        <fullName evidence="9">Cytochrome P450</fullName>
    </recommendedName>
</protein>
<dbReference type="PRINTS" id="PR00463">
    <property type="entry name" value="EP450I"/>
</dbReference>
<dbReference type="PANTHER" id="PTHR24305:SF190">
    <property type="entry name" value="P450, PUTATIVE (EUROFUNG)-RELATED"/>
    <property type="match status" value="1"/>
</dbReference>
<name>A0AA38YF14_9EURO</name>